<evidence type="ECO:0000256" key="3">
    <source>
        <dbReference type="ARBA" id="ARBA00023054"/>
    </source>
</evidence>
<feature type="domain" description="Flagellar hook-associated protein 2 N-terminal" evidence="7">
    <location>
        <begin position="10"/>
        <end position="106"/>
    </location>
</feature>
<feature type="region of interest" description="Disordered" evidence="6">
    <location>
        <begin position="426"/>
        <end position="453"/>
    </location>
</feature>
<gene>
    <name evidence="9" type="ORF">AWH49_16915</name>
</gene>
<dbReference type="PANTHER" id="PTHR30288:SF0">
    <property type="entry name" value="FLAGELLAR HOOK-ASSOCIATED PROTEIN 2"/>
    <property type="match status" value="1"/>
</dbReference>
<dbReference type="GO" id="GO:0071973">
    <property type="term" value="P:bacterial-type flagellum-dependent cell motility"/>
    <property type="evidence" value="ECO:0007669"/>
    <property type="project" value="TreeGrafter"/>
</dbReference>
<reference evidence="9 10" key="1">
    <citation type="submission" date="2016-01" db="EMBL/GenBank/DDBJ databases">
        <title>Investigation of taxonomic status of Bacillus aminovorans.</title>
        <authorList>
            <person name="Verma A."/>
            <person name="Pal Y."/>
            <person name="Krishnamurthi S."/>
        </authorList>
    </citation>
    <scope>NUCLEOTIDE SEQUENCE [LARGE SCALE GENOMIC DNA]</scope>
    <source>
        <strain evidence="9 10">DSM 1314</strain>
    </source>
</reference>
<dbReference type="Pfam" id="PF02465">
    <property type="entry name" value="FliD_N"/>
    <property type="match status" value="1"/>
</dbReference>
<keyword evidence="3" id="KW-0175">Coiled coil</keyword>
<evidence type="ECO:0000313" key="10">
    <source>
        <dbReference type="Proteomes" id="UP000076935"/>
    </source>
</evidence>
<evidence type="ECO:0000259" key="7">
    <source>
        <dbReference type="Pfam" id="PF02465"/>
    </source>
</evidence>
<dbReference type="Pfam" id="PF07195">
    <property type="entry name" value="FliD_C"/>
    <property type="match status" value="1"/>
</dbReference>
<protein>
    <recommendedName>
        <fullName evidence="5">Flagellar hook-associated protein 2</fullName>
        <shortName evidence="5">HAP2</shortName>
    </recommendedName>
    <alternativeName>
        <fullName evidence="5">Flagellar cap protein</fullName>
    </alternativeName>
</protein>
<keyword evidence="4 5" id="KW-0975">Bacterial flagellum</keyword>
<evidence type="ECO:0000256" key="6">
    <source>
        <dbReference type="SAM" id="MobiDB-lite"/>
    </source>
</evidence>
<evidence type="ECO:0000256" key="2">
    <source>
        <dbReference type="ARBA" id="ARBA00011255"/>
    </source>
</evidence>
<organism evidence="9 10">
    <name type="scientific">Domibacillus aminovorans</name>
    <dbReference type="NCBI Taxonomy" id="29332"/>
    <lineage>
        <taxon>Bacteria</taxon>
        <taxon>Bacillati</taxon>
        <taxon>Bacillota</taxon>
        <taxon>Bacilli</taxon>
        <taxon>Bacillales</taxon>
        <taxon>Bacillaceae</taxon>
        <taxon>Domibacillus</taxon>
    </lineage>
</organism>
<name>A0A177L3U1_9BACI</name>
<evidence type="ECO:0000259" key="8">
    <source>
        <dbReference type="Pfam" id="PF07195"/>
    </source>
</evidence>
<dbReference type="GO" id="GO:0009424">
    <property type="term" value="C:bacterial-type flagellum hook"/>
    <property type="evidence" value="ECO:0007669"/>
    <property type="project" value="UniProtKB-UniRule"/>
</dbReference>
<evidence type="ECO:0000256" key="1">
    <source>
        <dbReference type="ARBA" id="ARBA00009764"/>
    </source>
</evidence>
<keyword evidence="5" id="KW-0964">Secreted</keyword>
<dbReference type="GO" id="GO:0005576">
    <property type="term" value="C:extracellular region"/>
    <property type="evidence" value="ECO:0007669"/>
    <property type="project" value="UniProtKB-SubCell"/>
</dbReference>
<dbReference type="Proteomes" id="UP000076935">
    <property type="component" value="Unassembled WGS sequence"/>
</dbReference>
<dbReference type="NCBIfam" id="NF005833">
    <property type="entry name" value="PRK07737.1"/>
    <property type="match status" value="1"/>
</dbReference>
<accession>A0A177L3U1</accession>
<dbReference type="InterPro" id="IPR010809">
    <property type="entry name" value="FliD_C"/>
</dbReference>
<dbReference type="GO" id="GO:0009421">
    <property type="term" value="C:bacterial-type flagellum filament cap"/>
    <property type="evidence" value="ECO:0007669"/>
    <property type="project" value="InterPro"/>
</dbReference>
<dbReference type="GO" id="GO:0007155">
    <property type="term" value="P:cell adhesion"/>
    <property type="evidence" value="ECO:0007669"/>
    <property type="project" value="InterPro"/>
</dbReference>
<feature type="domain" description="Flagellar hook-associated protein 2 C-terminal" evidence="8">
    <location>
        <begin position="350"/>
        <end position="616"/>
    </location>
</feature>
<dbReference type="EMBL" id="LQWY01000041">
    <property type="protein sequence ID" value="OAH60348.1"/>
    <property type="molecule type" value="Genomic_DNA"/>
</dbReference>
<comment type="function">
    <text evidence="5">Required for morphogenesis and for the elongation of the flagellar filament by facilitating polymerization of the flagellin monomers at the tip of growing filament. Forms a capping structure, which prevents flagellin subunits (transported through the central channel of the flagellum) from leaking out without polymerization at the distal end.</text>
</comment>
<sequence>MVMRVGGLASGMDIDSIVKNLMTAERMPLDKLKQKKQVLEWQRDDYRKMNTLLLDFRTELTQMKLTTKYRARTTTSSDETKVSATATSAASQASYSISEVTALAKAENWVTSSIGSVDGTKELVAQMPGFTKWLDGAVGSKTLTQKGTDPLSLGVDAGTIQEAEFAKMSVKVNGVSYQMVGLGDTFDSTKNQAKIDKDGNITFSHTIEPNSTVKVDYISVAQNGEKYADFSIAAKSSKGDVKENFLISSTETLNQVVNKVNSSNAGVSMFYDTVTNKISLMQKETGDFNNGAGNITISSTAIDEAIANVADPANPTPAETDAINIARAESFIISALKLDKAATPSIVTAGANAAFTINGLETNRPSNTFDMNGVSITLKKTFDANEGAATLSINNDGNAVYDNIKSFVDKYNTLIGAISSKTSEEKYRSYTPLTDEQRESLSDKQQEQWEEKAKSGLLRRDTILTGVLTNMRGNFSQPISNSTTDPMFKQLASIGITTTANYLEGGKLEINEAKLKEAINNNPDAVEALFRGGGDSSAALEKGIVHRLYDTVNATMDKLKERAGNTFSTNQQFALGRQLSNIDSSITRFESRLVQVEDRYWRQFTAMEKAIQQANSQSNYLMQQFSM</sequence>
<comment type="caution">
    <text evidence="9">The sequence shown here is derived from an EMBL/GenBank/DDBJ whole genome shotgun (WGS) entry which is preliminary data.</text>
</comment>
<evidence type="ECO:0000256" key="4">
    <source>
        <dbReference type="ARBA" id="ARBA00023143"/>
    </source>
</evidence>
<comment type="similarity">
    <text evidence="1 5">Belongs to the FliD family.</text>
</comment>
<keyword evidence="10" id="KW-1185">Reference proteome</keyword>
<evidence type="ECO:0000313" key="9">
    <source>
        <dbReference type="EMBL" id="OAH60348.1"/>
    </source>
</evidence>
<evidence type="ECO:0000256" key="5">
    <source>
        <dbReference type="RuleBase" id="RU362066"/>
    </source>
</evidence>
<dbReference type="RefSeq" id="WP_063966170.1">
    <property type="nucleotide sequence ID" value="NZ_JBCNAN010000068.1"/>
</dbReference>
<dbReference type="PANTHER" id="PTHR30288">
    <property type="entry name" value="FLAGELLAR CAP/ASSEMBLY PROTEIN FLID"/>
    <property type="match status" value="1"/>
</dbReference>
<comment type="subcellular location">
    <subcellularLocation>
        <location evidence="5">Secreted</location>
    </subcellularLocation>
    <subcellularLocation>
        <location evidence="5">Bacterial flagellum</location>
    </subcellularLocation>
</comment>
<comment type="subunit">
    <text evidence="2 5">Homopentamer.</text>
</comment>
<dbReference type="STRING" id="29332.AWH48_08570"/>
<feature type="compositionally biased region" description="Basic and acidic residues" evidence="6">
    <location>
        <begin position="435"/>
        <end position="453"/>
    </location>
</feature>
<dbReference type="InterPro" id="IPR040026">
    <property type="entry name" value="FliD"/>
</dbReference>
<dbReference type="AlphaFoldDB" id="A0A177L3U1"/>
<dbReference type="InterPro" id="IPR003481">
    <property type="entry name" value="FliD_N"/>
</dbReference>
<proteinExistence type="inferred from homology"/>